<proteinExistence type="predicted"/>
<protein>
    <submittedName>
        <fullName evidence="1">Secreted protein</fullName>
    </submittedName>
</protein>
<comment type="caution">
    <text evidence="1">The sequence shown here is derived from an EMBL/GenBank/DDBJ whole genome shotgun (WGS) entry which is preliminary data.</text>
</comment>
<gene>
    <name evidence="1" type="ORF">OBE_11158</name>
</gene>
<dbReference type="EMBL" id="AJWZ01007668">
    <property type="protein sequence ID" value="EKC56258.1"/>
    <property type="molecule type" value="Genomic_DNA"/>
</dbReference>
<organism evidence="1">
    <name type="scientific">human gut metagenome</name>
    <dbReference type="NCBI Taxonomy" id="408170"/>
    <lineage>
        <taxon>unclassified sequences</taxon>
        <taxon>metagenomes</taxon>
        <taxon>organismal metagenomes</taxon>
    </lineage>
</organism>
<sequence length="67" mass="7487">MYKNSKQTVLFPMLLAAGVALGILLGQYLGRHDRASEIRGMLTQMALPTNKLTYTLSLIENRYVDSV</sequence>
<accession>K1SFB6</accession>
<feature type="non-terminal residue" evidence="1">
    <location>
        <position position="67"/>
    </location>
</feature>
<dbReference type="AlphaFoldDB" id="K1SFB6"/>
<evidence type="ECO:0000313" key="1">
    <source>
        <dbReference type="EMBL" id="EKC56258.1"/>
    </source>
</evidence>
<name>K1SFB6_9ZZZZ</name>
<reference evidence="1" key="1">
    <citation type="journal article" date="2013" name="Environ. Microbiol.">
        <title>Microbiota from the distal guts of lean and obese adolescents exhibit partial functional redundancy besides clear differences in community structure.</title>
        <authorList>
            <person name="Ferrer M."/>
            <person name="Ruiz A."/>
            <person name="Lanza F."/>
            <person name="Haange S.B."/>
            <person name="Oberbach A."/>
            <person name="Till H."/>
            <person name="Bargiela R."/>
            <person name="Campoy C."/>
            <person name="Segura M.T."/>
            <person name="Richter M."/>
            <person name="von Bergen M."/>
            <person name="Seifert J."/>
            <person name="Suarez A."/>
        </authorList>
    </citation>
    <scope>NUCLEOTIDE SEQUENCE</scope>
</reference>